<reference evidence="1 2" key="1">
    <citation type="submission" date="2016-05" db="EMBL/GenBank/DDBJ databases">
        <title>Single-cell genome of chain-forming Candidatus Thiomargarita nelsonii and comparison to other large sulfur-oxidizing bacteria.</title>
        <authorList>
            <person name="Winkel M."/>
            <person name="Salman V."/>
            <person name="Woyke T."/>
            <person name="Schulz-Vogt H."/>
            <person name="Richter M."/>
            <person name="Flood B."/>
            <person name="Bailey J."/>
            <person name="Amann R."/>
            <person name="Mussmann M."/>
        </authorList>
    </citation>
    <scope>NUCLEOTIDE SEQUENCE [LARGE SCALE GENOMIC DNA]</scope>
    <source>
        <strain evidence="1 2">THI036</strain>
    </source>
</reference>
<comment type="caution">
    <text evidence="1">The sequence shown here is derived from an EMBL/GenBank/DDBJ whole genome shotgun (WGS) entry which is preliminary data.</text>
</comment>
<name>A0A176RVE6_9GAMM</name>
<gene>
    <name evidence="1" type="ORF">THIOM_004652</name>
</gene>
<sequence length="101" mass="12220">MLLHISYIEESKPLSRSEIYAKLQSKIRKSAEKYNDYEYDHYKPNKIVEIINEIDNEKQAIQKASKLFDYHKNKEPIEANPSTKVHFLVKELRDWRNFYNN</sequence>
<evidence type="ECO:0000313" key="1">
    <source>
        <dbReference type="EMBL" id="OAD19698.1"/>
    </source>
</evidence>
<keyword evidence="2" id="KW-1185">Reference proteome</keyword>
<accession>A0A176RVE6</accession>
<proteinExistence type="predicted"/>
<protein>
    <submittedName>
        <fullName evidence="1">Abortive phage resistance protein</fullName>
    </submittedName>
</protein>
<dbReference type="InterPro" id="IPR025591">
    <property type="entry name" value="RloB"/>
</dbReference>
<organism evidence="1 2">
    <name type="scientific">Candidatus Thiomargarita nelsonii</name>
    <dbReference type="NCBI Taxonomy" id="1003181"/>
    <lineage>
        <taxon>Bacteria</taxon>
        <taxon>Pseudomonadati</taxon>
        <taxon>Pseudomonadota</taxon>
        <taxon>Gammaproteobacteria</taxon>
        <taxon>Thiotrichales</taxon>
        <taxon>Thiotrichaceae</taxon>
        <taxon>Thiomargarita</taxon>
    </lineage>
</organism>
<dbReference type="AlphaFoldDB" id="A0A176RVE6"/>
<dbReference type="Proteomes" id="UP000076962">
    <property type="component" value="Unassembled WGS sequence"/>
</dbReference>
<evidence type="ECO:0000313" key="2">
    <source>
        <dbReference type="Proteomes" id="UP000076962"/>
    </source>
</evidence>
<dbReference type="EMBL" id="LUTY01002698">
    <property type="protein sequence ID" value="OAD19698.1"/>
    <property type="molecule type" value="Genomic_DNA"/>
</dbReference>
<dbReference type="Pfam" id="PF13707">
    <property type="entry name" value="RloB"/>
    <property type="match status" value="1"/>
</dbReference>